<feature type="compositionally biased region" description="Basic and acidic residues" evidence="1">
    <location>
        <begin position="1"/>
        <end position="10"/>
    </location>
</feature>
<proteinExistence type="predicted"/>
<feature type="compositionally biased region" description="Basic and acidic residues" evidence="1">
    <location>
        <begin position="202"/>
        <end position="225"/>
    </location>
</feature>
<sequence>PRLREGDRRQGQRARGAAGRAREAFMEGRARRDGHEHRPVPVGRGALQAHARDLGGDARLPQPVLDPHEVAAAAARPRPDEGDRGGRADQREPVDPHHRREVVAGDRAAHAEPACADGGGRRAQPAGHPVRDPRRSADAGYQRLARAGRGDPHARCRRGRDRDRRHRPAPPRRRQEDLLRLARVLPARSAAALPRALRARRVRPEGRARAAHEPRRREQAPRRDVAAGPPWRGEGRQGRLRERAVQADAHEGTRDRRGARCRSRDAATRRRDRAGRRSRRAQGQRAPRASAHVGRSRAARVRPGHRGRRAARRTVVAAGAGSRPVAHNGGEYVGPGVAVL</sequence>
<feature type="region of interest" description="Disordered" evidence="1">
    <location>
        <begin position="1"/>
        <end position="184"/>
    </location>
</feature>
<feature type="compositionally biased region" description="Basic and acidic residues" evidence="1">
    <location>
        <begin position="20"/>
        <end position="39"/>
    </location>
</feature>
<feature type="non-terminal residue" evidence="2">
    <location>
        <position position="1"/>
    </location>
</feature>
<feature type="compositionally biased region" description="Basic residues" evidence="1">
    <location>
        <begin position="270"/>
        <end position="282"/>
    </location>
</feature>
<feature type="compositionally biased region" description="Basic and acidic residues" evidence="1">
    <location>
        <begin position="77"/>
        <end position="110"/>
    </location>
</feature>
<dbReference type="EMBL" id="CADCVT010000155">
    <property type="protein sequence ID" value="CAA9494942.1"/>
    <property type="molecule type" value="Genomic_DNA"/>
</dbReference>
<feature type="compositionally biased region" description="Basic and acidic residues" evidence="1">
    <location>
        <begin position="233"/>
        <end position="269"/>
    </location>
</feature>
<name>A0A6J4SJA8_9ACTN</name>
<evidence type="ECO:0000256" key="1">
    <source>
        <dbReference type="SAM" id="MobiDB-lite"/>
    </source>
</evidence>
<feature type="region of interest" description="Disordered" evidence="1">
    <location>
        <begin position="196"/>
        <end position="322"/>
    </location>
</feature>
<accession>A0A6J4SJA8</accession>
<feature type="compositionally biased region" description="Basic residues" evidence="1">
    <location>
        <begin position="294"/>
        <end position="312"/>
    </location>
</feature>
<feature type="compositionally biased region" description="Low complexity" evidence="1">
    <location>
        <begin position="313"/>
        <end position="322"/>
    </location>
</feature>
<feature type="non-terminal residue" evidence="2">
    <location>
        <position position="340"/>
    </location>
</feature>
<organism evidence="2">
    <name type="scientific">uncultured Solirubrobacteraceae bacterium</name>
    <dbReference type="NCBI Taxonomy" id="1162706"/>
    <lineage>
        <taxon>Bacteria</taxon>
        <taxon>Bacillati</taxon>
        <taxon>Actinomycetota</taxon>
        <taxon>Thermoleophilia</taxon>
        <taxon>Solirubrobacterales</taxon>
        <taxon>Solirubrobacteraceae</taxon>
        <taxon>environmental samples</taxon>
    </lineage>
</organism>
<dbReference type="AlphaFoldDB" id="A0A6J4SJA8"/>
<protein>
    <submittedName>
        <fullName evidence="2">Radical SAM domain protein</fullName>
    </submittedName>
</protein>
<gene>
    <name evidence="2" type="ORF">AVDCRST_MAG85-1419</name>
</gene>
<evidence type="ECO:0000313" key="2">
    <source>
        <dbReference type="EMBL" id="CAA9494942.1"/>
    </source>
</evidence>
<feature type="compositionally biased region" description="Basic residues" evidence="1">
    <location>
        <begin position="155"/>
        <end position="172"/>
    </location>
</feature>
<reference evidence="2" key="1">
    <citation type="submission" date="2020-02" db="EMBL/GenBank/DDBJ databases">
        <authorList>
            <person name="Meier V. D."/>
        </authorList>
    </citation>
    <scope>NUCLEOTIDE SEQUENCE</scope>
    <source>
        <strain evidence="2">AVDCRST_MAG85</strain>
    </source>
</reference>